<keyword evidence="2" id="KW-0238">DNA-binding</keyword>
<evidence type="ECO:0000256" key="2">
    <source>
        <dbReference type="ARBA" id="ARBA00023125"/>
    </source>
</evidence>
<dbReference type="InterPro" id="IPR000792">
    <property type="entry name" value="Tscrpt_reg_LuxR_C"/>
</dbReference>
<gene>
    <name evidence="5" type="ORF">C7B82_27150</name>
</gene>
<dbReference type="SUPFAM" id="SSF46894">
    <property type="entry name" value="C-terminal effector domain of the bipartite response regulators"/>
    <property type="match status" value="1"/>
</dbReference>
<dbReference type="GO" id="GO:0006355">
    <property type="term" value="P:regulation of DNA-templated transcription"/>
    <property type="evidence" value="ECO:0007669"/>
    <property type="project" value="InterPro"/>
</dbReference>
<dbReference type="Proteomes" id="UP000239576">
    <property type="component" value="Unassembled WGS sequence"/>
</dbReference>
<protein>
    <submittedName>
        <fullName evidence="5">Helix-turn-helix transcriptional regulator</fullName>
    </submittedName>
</protein>
<keyword evidence="1" id="KW-0805">Transcription regulation</keyword>
<dbReference type="OrthoDB" id="3827286at2"/>
<dbReference type="PANTHER" id="PTHR44688:SF25">
    <property type="entry name" value="HTH LUXR-TYPE DOMAIN-CONTAINING PROTEIN"/>
    <property type="match status" value="1"/>
</dbReference>
<dbReference type="CDD" id="cd06170">
    <property type="entry name" value="LuxR_C_like"/>
    <property type="match status" value="1"/>
</dbReference>
<keyword evidence="3" id="KW-0804">Transcription</keyword>
<dbReference type="Pfam" id="PF00196">
    <property type="entry name" value="GerE"/>
    <property type="match status" value="1"/>
</dbReference>
<evidence type="ECO:0000313" key="5">
    <source>
        <dbReference type="EMBL" id="PSB24432.1"/>
    </source>
</evidence>
<dbReference type="InterPro" id="IPR016032">
    <property type="entry name" value="Sig_transdc_resp-reg_C-effctor"/>
</dbReference>
<dbReference type="AlphaFoldDB" id="A0A2T1DVD9"/>
<dbReference type="SMART" id="SM00421">
    <property type="entry name" value="HTH_LUXR"/>
    <property type="match status" value="1"/>
</dbReference>
<dbReference type="EMBL" id="PVWK01000145">
    <property type="protein sequence ID" value="PSB24432.1"/>
    <property type="molecule type" value="Genomic_DNA"/>
</dbReference>
<feature type="domain" description="HTH luxR-type" evidence="4">
    <location>
        <begin position="80"/>
        <end position="145"/>
    </location>
</feature>
<dbReference type="PRINTS" id="PR00038">
    <property type="entry name" value="HTHLUXR"/>
</dbReference>
<dbReference type="InterPro" id="IPR036388">
    <property type="entry name" value="WH-like_DNA-bd_sf"/>
</dbReference>
<dbReference type="PROSITE" id="PS00622">
    <property type="entry name" value="HTH_LUXR_1"/>
    <property type="match status" value="1"/>
</dbReference>
<organism evidence="5 6">
    <name type="scientific">Stenomitos frigidus ULC18</name>
    <dbReference type="NCBI Taxonomy" id="2107698"/>
    <lineage>
        <taxon>Bacteria</taxon>
        <taxon>Bacillati</taxon>
        <taxon>Cyanobacteriota</taxon>
        <taxon>Cyanophyceae</taxon>
        <taxon>Leptolyngbyales</taxon>
        <taxon>Leptolyngbyaceae</taxon>
        <taxon>Stenomitos</taxon>
    </lineage>
</organism>
<reference evidence="5 6" key="2">
    <citation type="submission" date="2018-03" db="EMBL/GenBank/DDBJ databases">
        <title>The ancient ancestry and fast evolution of plastids.</title>
        <authorList>
            <person name="Moore K.R."/>
            <person name="Magnabosco C."/>
            <person name="Momper L."/>
            <person name="Gold D.A."/>
            <person name="Bosak T."/>
            <person name="Fournier G.P."/>
        </authorList>
    </citation>
    <scope>NUCLEOTIDE SEQUENCE [LARGE SCALE GENOMIC DNA]</scope>
    <source>
        <strain evidence="5 6">ULC18</strain>
    </source>
</reference>
<comment type="caution">
    <text evidence="5">The sequence shown here is derived from an EMBL/GenBank/DDBJ whole genome shotgun (WGS) entry which is preliminary data.</text>
</comment>
<dbReference type="GO" id="GO:0003677">
    <property type="term" value="F:DNA binding"/>
    <property type="evidence" value="ECO:0007669"/>
    <property type="project" value="UniProtKB-KW"/>
</dbReference>
<evidence type="ECO:0000259" key="4">
    <source>
        <dbReference type="PROSITE" id="PS50043"/>
    </source>
</evidence>
<proteinExistence type="predicted"/>
<evidence type="ECO:0000256" key="3">
    <source>
        <dbReference type="ARBA" id="ARBA00023163"/>
    </source>
</evidence>
<keyword evidence="6" id="KW-1185">Reference proteome</keyword>
<sequence length="148" mass="16256">MAPIPLLIKDDIKRLSAPNQSASRCLSPVNRAFTAVAQEVVGLLKPSHPFQPGSINPTETAICGRPETIMIRAIEPEYRQVIAIEPLTARELEVLQLIVDGHNNPTIAAKLFITKGTVKTHVRNVLRKLCVEDRTQAAIRALRSGLVH</sequence>
<dbReference type="Gene3D" id="1.10.10.10">
    <property type="entry name" value="Winged helix-like DNA-binding domain superfamily/Winged helix DNA-binding domain"/>
    <property type="match status" value="1"/>
</dbReference>
<evidence type="ECO:0000256" key="1">
    <source>
        <dbReference type="ARBA" id="ARBA00023015"/>
    </source>
</evidence>
<dbReference type="PROSITE" id="PS50043">
    <property type="entry name" value="HTH_LUXR_2"/>
    <property type="match status" value="1"/>
</dbReference>
<accession>A0A2T1DVD9</accession>
<evidence type="ECO:0000313" key="6">
    <source>
        <dbReference type="Proteomes" id="UP000239576"/>
    </source>
</evidence>
<name>A0A2T1DVD9_9CYAN</name>
<reference evidence="6" key="1">
    <citation type="submission" date="2018-02" db="EMBL/GenBank/DDBJ databases">
        <authorList>
            <person name="Moore K."/>
            <person name="Momper L."/>
        </authorList>
    </citation>
    <scope>NUCLEOTIDE SEQUENCE [LARGE SCALE GENOMIC DNA]</scope>
    <source>
        <strain evidence="6">ULC18</strain>
    </source>
</reference>
<dbReference type="PANTHER" id="PTHR44688">
    <property type="entry name" value="DNA-BINDING TRANSCRIPTIONAL ACTIVATOR DEVR_DOSR"/>
    <property type="match status" value="1"/>
</dbReference>
<dbReference type="RefSeq" id="WP_106260006.1">
    <property type="nucleotide sequence ID" value="NZ_CAWNSW010000094.1"/>
</dbReference>